<comment type="caution">
    <text evidence="1">The sequence shown here is derived from an EMBL/GenBank/DDBJ whole genome shotgun (WGS) entry which is preliminary data.</text>
</comment>
<name>A0ABX3FS00_9VIBR</name>
<dbReference type="Proteomes" id="UP000186039">
    <property type="component" value="Unassembled WGS sequence"/>
</dbReference>
<dbReference type="InterPro" id="IPR043148">
    <property type="entry name" value="TagF_C"/>
</dbReference>
<reference evidence="1 2" key="1">
    <citation type="submission" date="2016-09" db="EMBL/GenBank/DDBJ databases">
        <title>Genomic Taxonomy of the Vibrionaceae.</title>
        <authorList>
            <person name="Gonzalez-Castillo A."/>
            <person name="Gomez-Gil B."/>
            <person name="Enciso-Ibarra K."/>
        </authorList>
    </citation>
    <scope>NUCLEOTIDE SEQUENCE [LARGE SCALE GENOMIC DNA]</scope>
    <source>
        <strain evidence="1 2">CAIM 1902</strain>
    </source>
</reference>
<evidence type="ECO:0000313" key="1">
    <source>
        <dbReference type="EMBL" id="OLQ95819.1"/>
    </source>
</evidence>
<sequence>MIHVFIGHGESDKLASVNPMIRMYDHVFVSGDVSIERLTRNKLVTEYDVINGKCVKIGVPYISCNTAGESLTTANVQGVLYAPTWEGADINQAYSSLLIATDLIENMLSRGLTVYFQPHPSTGIRTPAYKEKIDSILSQFARKDCFVYIDNSSDNIFSANERFGKFGPCYYNTIVTDISSMVMLGFVHQKNTFVYVSDYHLELLEKELLITSRSDIVFSSTKEFLRIETDYFTRPPALDVSPLVSVENYFDNLDYSDFISTFKSVLEDDIYSNGCFS</sequence>
<organism evidence="1 2">
    <name type="scientific">Vibrio panuliri</name>
    <dbReference type="NCBI Taxonomy" id="1381081"/>
    <lineage>
        <taxon>Bacteria</taxon>
        <taxon>Pseudomonadati</taxon>
        <taxon>Pseudomonadota</taxon>
        <taxon>Gammaproteobacteria</taxon>
        <taxon>Vibrionales</taxon>
        <taxon>Vibrionaceae</taxon>
        <taxon>Vibrio</taxon>
    </lineage>
</organism>
<proteinExistence type="predicted"/>
<dbReference type="Gene3D" id="3.40.50.12580">
    <property type="match status" value="1"/>
</dbReference>
<dbReference type="EMBL" id="MJMH01000057">
    <property type="protein sequence ID" value="OLQ95819.1"/>
    <property type="molecule type" value="Genomic_DNA"/>
</dbReference>
<evidence type="ECO:0000313" key="2">
    <source>
        <dbReference type="Proteomes" id="UP000186039"/>
    </source>
</evidence>
<keyword evidence="2" id="KW-1185">Reference proteome</keyword>
<gene>
    <name evidence="1" type="ORF">BIY20_20685</name>
</gene>
<accession>A0ABX3FS00</accession>
<protein>
    <submittedName>
        <fullName evidence="1">Uncharacterized protein</fullName>
    </submittedName>
</protein>